<comment type="similarity">
    <text evidence="2">Belongs to the major facilitator superfamily. Folate-biopterin transporter (TC 2.A.71) family.</text>
</comment>
<feature type="transmembrane region" description="Helical" evidence="7">
    <location>
        <begin position="293"/>
        <end position="311"/>
    </location>
</feature>
<keyword evidence="9" id="KW-1185">Reference proteome</keyword>
<feature type="transmembrane region" description="Helical" evidence="7">
    <location>
        <begin position="54"/>
        <end position="75"/>
    </location>
</feature>
<feature type="transmembrane region" description="Helical" evidence="7">
    <location>
        <begin position="262"/>
        <end position="281"/>
    </location>
</feature>
<feature type="transmembrane region" description="Helical" evidence="7">
    <location>
        <begin position="227"/>
        <end position="250"/>
    </location>
</feature>
<evidence type="ECO:0000256" key="5">
    <source>
        <dbReference type="ARBA" id="ARBA00022989"/>
    </source>
</evidence>
<evidence type="ECO:0000256" key="6">
    <source>
        <dbReference type="ARBA" id="ARBA00023136"/>
    </source>
</evidence>
<dbReference type="Gene3D" id="1.20.1250.20">
    <property type="entry name" value="MFS general substrate transporter like domains"/>
    <property type="match status" value="2"/>
</dbReference>
<dbReference type="InterPro" id="IPR036259">
    <property type="entry name" value="MFS_trans_sf"/>
</dbReference>
<sequence length="422" mass="47034">MNVWTKYLLLFKTTESRRFAALFAIIYFAQGMSALTDQTISITFKDQGLEADDVAAFFLLASIPWFIKPLYGLISDFLPLFGQRRKSYMLLTSSLACGAGLVAALTTQYNYWELAILYTIMGFGLAYNDVLSDALMVENGKLHGLTGAFQSVQWIAITTASIFVGLLGGYFAEHRDLHTAFAVSAIFPFTVLLMAIFFLREKKHVHSGPEAFKETWKALREGFGERSIWLVAAFIFLFNFSPSFGPAFFYYKTDTLGFSQQYIGILSSIDSTFSIIGALIYASLSRTIPLRRMINIAIGLSVITLLAYLVYRGETSALFIHMIWGVTNMITTLAFLDLAARACPKRAEATFFALLMSIFNFGTLASQNIGAQLYTSLGEGSFAYTWLVAISTCTTAAIWLFVPLVHIERIEARARDDQSNQC</sequence>
<feature type="transmembrane region" description="Helical" evidence="7">
    <location>
        <begin position="317"/>
        <end position="339"/>
    </location>
</feature>
<dbReference type="STRING" id="42354.SAMN05216333_11389"/>
<dbReference type="OrthoDB" id="8191993at2"/>
<feature type="transmembrane region" description="Helical" evidence="7">
    <location>
        <begin position="111"/>
        <end position="131"/>
    </location>
</feature>
<dbReference type="PANTHER" id="PTHR31585">
    <property type="entry name" value="FOLATE-BIOPTERIN TRANSPORTER 1, CHLOROPLASTIC"/>
    <property type="match status" value="1"/>
</dbReference>
<dbReference type="InterPro" id="IPR039309">
    <property type="entry name" value="BT1"/>
</dbReference>
<evidence type="ECO:0000256" key="7">
    <source>
        <dbReference type="SAM" id="Phobius"/>
    </source>
</evidence>
<dbReference type="EMBL" id="FODO01000013">
    <property type="protein sequence ID" value="SEO62777.1"/>
    <property type="molecule type" value="Genomic_DNA"/>
</dbReference>
<feature type="transmembrane region" description="Helical" evidence="7">
    <location>
        <begin position="383"/>
        <end position="405"/>
    </location>
</feature>
<dbReference type="RefSeq" id="WP_090318884.1">
    <property type="nucleotide sequence ID" value="NZ_FNOE01000011.1"/>
</dbReference>
<organism evidence="8 9">
    <name type="scientific">Nitrosomonas oligotropha</name>
    <dbReference type="NCBI Taxonomy" id="42354"/>
    <lineage>
        <taxon>Bacteria</taxon>
        <taxon>Pseudomonadati</taxon>
        <taxon>Pseudomonadota</taxon>
        <taxon>Betaproteobacteria</taxon>
        <taxon>Nitrosomonadales</taxon>
        <taxon>Nitrosomonadaceae</taxon>
        <taxon>Nitrosomonas</taxon>
    </lineage>
</organism>
<dbReference type="CDD" id="cd17484">
    <property type="entry name" value="MFS_FBT"/>
    <property type="match status" value="1"/>
</dbReference>
<gene>
    <name evidence="8" type="ORF">SAMN05216333_11389</name>
</gene>
<dbReference type="SUPFAM" id="SSF103473">
    <property type="entry name" value="MFS general substrate transporter"/>
    <property type="match status" value="1"/>
</dbReference>
<comment type="subcellular location">
    <subcellularLocation>
        <location evidence="1">Membrane</location>
        <topology evidence="1">Multi-pass membrane protein</topology>
    </subcellularLocation>
</comment>
<evidence type="ECO:0000256" key="3">
    <source>
        <dbReference type="ARBA" id="ARBA00022448"/>
    </source>
</evidence>
<feature type="transmembrane region" description="Helical" evidence="7">
    <location>
        <begin position="351"/>
        <end position="371"/>
    </location>
</feature>
<accession>A0A1H8R909</accession>
<feature type="transmembrane region" description="Helical" evidence="7">
    <location>
        <begin position="152"/>
        <end position="172"/>
    </location>
</feature>
<dbReference type="PANTHER" id="PTHR31585:SF0">
    <property type="entry name" value="FOLATE-BIOPTERIN TRANSPORTER 1, CHLOROPLASTIC"/>
    <property type="match status" value="1"/>
</dbReference>
<evidence type="ECO:0000313" key="8">
    <source>
        <dbReference type="EMBL" id="SEO62777.1"/>
    </source>
</evidence>
<keyword evidence="3" id="KW-0813">Transport</keyword>
<name>A0A1H8R909_9PROT</name>
<dbReference type="Pfam" id="PF03092">
    <property type="entry name" value="BT1"/>
    <property type="match status" value="1"/>
</dbReference>
<keyword evidence="6 7" id="KW-0472">Membrane</keyword>
<reference evidence="9" key="1">
    <citation type="submission" date="2016-10" db="EMBL/GenBank/DDBJ databases">
        <authorList>
            <person name="Varghese N."/>
            <person name="Submissions S."/>
        </authorList>
    </citation>
    <scope>NUCLEOTIDE SEQUENCE [LARGE SCALE GENOMIC DNA]</scope>
    <source>
        <strain evidence="9">Nm76</strain>
    </source>
</reference>
<keyword evidence="4 7" id="KW-0812">Transmembrane</keyword>
<dbReference type="AlphaFoldDB" id="A0A1H8R909"/>
<dbReference type="GO" id="GO:0016020">
    <property type="term" value="C:membrane"/>
    <property type="evidence" value="ECO:0007669"/>
    <property type="project" value="UniProtKB-SubCell"/>
</dbReference>
<proteinExistence type="inferred from homology"/>
<evidence type="ECO:0000313" key="9">
    <source>
        <dbReference type="Proteomes" id="UP000198814"/>
    </source>
</evidence>
<evidence type="ECO:0000256" key="2">
    <source>
        <dbReference type="ARBA" id="ARBA00007015"/>
    </source>
</evidence>
<evidence type="ECO:0000256" key="1">
    <source>
        <dbReference type="ARBA" id="ARBA00004141"/>
    </source>
</evidence>
<feature type="transmembrane region" description="Helical" evidence="7">
    <location>
        <begin position="178"/>
        <end position="199"/>
    </location>
</feature>
<protein>
    <submittedName>
        <fullName evidence="8">Predicted arabinose efflux permease, MFS family</fullName>
    </submittedName>
</protein>
<feature type="transmembrane region" description="Helical" evidence="7">
    <location>
        <begin position="87"/>
        <end position="105"/>
    </location>
</feature>
<dbReference type="Proteomes" id="UP000198814">
    <property type="component" value="Unassembled WGS sequence"/>
</dbReference>
<evidence type="ECO:0000256" key="4">
    <source>
        <dbReference type="ARBA" id="ARBA00022692"/>
    </source>
</evidence>
<keyword evidence="5 7" id="KW-1133">Transmembrane helix</keyword>